<dbReference type="GO" id="GO:0016787">
    <property type="term" value="F:hydrolase activity"/>
    <property type="evidence" value="ECO:0007669"/>
    <property type="project" value="UniProtKB-KW"/>
</dbReference>
<proteinExistence type="inferred from homology"/>
<accession>A0A5N5XG63</accession>
<name>A0A5N5XG63_9EURO</name>
<dbReference type="Gene3D" id="3.40.50.1820">
    <property type="entry name" value="alpha/beta hydrolase"/>
    <property type="match status" value="1"/>
</dbReference>
<evidence type="ECO:0000256" key="2">
    <source>
        <dbReference type="ARBA" id="ARBA00038334"/>
    </source>
</evidence>
<dbReference type="Proteomes" id="UP000326565">
    <property type="component" value="Unassembled WGS sequence"/>
</dbReference>
<gene>
    <name evidence="4" type="ORF">BDV29DRAFT_187537</name>
</gene>
<dbReference type="InterPro" id="IPR000639">
    <property type="entry name" value="Epox_hydrolase-like"/>
</dbReference>
<dbReference type="AlphaFoldDB" id="A0A5N5XG63"/>
<dbReference type="SUPFAM" id="SSF53474">
    <property type="entry name" value="alpha/beta-Hydrolases"/>
    <property type="match status" value="1"/>
</dbReference>
<keyword evidence="1 4" id="KW-0378">Hydrolase</keyword>
<keyword evidence="5" id="KW-1185">Reference proteome</keyword>
<evidence type="ECO:0000259" key="3">
    <source>
        <dbReference type="Pfam" id="PF00561"/>
    </source>
</evidence>
<sequence>MASTAFLSLAKKAHLSDGTTYAYVVAPPSSPGQATFLLLHRYPSSSYDWRHQIIGLLKGGYGFIDPDLLGYGETDKPTDPHAYRLNTMCNHMVEILDIENVSIALLVGRALLSPLASRLPTYHRHRCHGLMTIAVSYLEPGIVWNMDAISKLSKSLVGYETYGYWKWHNTDEAAN</sequence>
<comment type="similarity">
    <text evidence="2">Belongs to the AB hydrolase superfamily. Epoxide hydrolase family.</text>
</comment>
<dbReference type="OrthoDB" id="284184at2759"/>
<evidence type="ECO:0000313" key="4">
    <source>
        <dbReference type="EMBL" id="KAB8079107.1"/>
    </source>
</evidence>
<dbReference type="InterPro" id="IPR000073">
    <property type="entry name" value="AB_hydrolase_1"/>
</dbReference>
<dbReference type="InterPro" id="IPR029058">
    <property type="entry name" value="AB_hydrolase_fold"/>
</dbReference>
<evidence type="ECO:0000256" key="1">
    <source>
        <dbReference type="ARBA" id="ARBA00022801"/>
    </source>
</evidence>
<organism evidence="4 5">
    <name type="scientific">Aspergillus leporis</name>
    <dbReference type="NCBI Taxonomy" id="41062"/>
    <lineage>
        <taxon>Eukaryota</taxon>
        <taxon>Fungi</taxon>
        <taxon>Dikarya</taxon>
        <taxon>Ascomycota</taxon>
        <taxon>Pezizomycotina</taxon>
        <taxon>Eurotiomycetes</taxon>
        <taxon>Eurotiomycetidae</taxon>
        <taxon>Eurotiales</taxon>
        <taxon>Aspergillaceae</taxon>
        <taxon>Aspergillus</taxon>
        <taxon>Aspergillus subgen. Circumdati</taxon>
    </lineage>
</organism>
<reference evidence="4 5" key="1">
    <citation type="submission" date="2019-04" db="EMBL/GenBank/DDBJ databases">
        <title>Friends and foes A comparative genomics study of 23 Aspergillus species from section Flavi.</title>
        <authorList>
            <consortium name="DOE Joint Genome Institute"/>
            <person name="Kjaerbolling I."/>
            <person name="Vesth T."/>
            <person name="Frisvad J.C."/>
            <person name="Nybo J.L."/>
            <person name="Theobald S."/>
            <person name="Kildgaard S."/>
            <person name="Isbrandt T."/>
            <person name="Kuo A."/>
            <person name="Sato A."/>
            <person name="Lyhne E.K."/>
            <person name="Kogle M.E."/>
            <person name="Wiebenga A."/>
            <person name="Kun R.S."/>
            <person name="Lubbers R.J."/>
            <person name="Makela M.R."/>
            <person name="Barry K."/>
            <person name="Chovatia M."/>
            <person name="Clum A."/>
            <person name="Daum C."/>
            <person name="Haridas S."/>
            <person name="He G."/>
            <person name="LaButti K."/>
            <person name="Lipzen A."/>
            <person name="Mondo S."/>
            <person name="Riley R."/>
            <person name="Salamov A."/>
            <person name="Simmons B.A."/>
            <person name="Magnuson J.K."/>
            <person name="Henrissat B."/>
            <person name="Mortensen U.H."/>
            <person name="Larsen T.O."/>
            <person name="Devries R.P."/>
            <person name="Grigoriev I.V."/>
            <person name="Machida M."/>
            <person name="Baker S.E."/>
            <person name="Andersen M.R."/>
        </authorList>
    </citation>
    <scope>NUCLEOTIDE SEQUENCE [LARGE SCALE GENOMIC DNA]</scope>
    <source>
        <strain evidence="4 5">CBS 151.66</strain>
    </source>
</reference>
<protein>
    <submittedName>
        <fullName evidence="4">Alpha/Beta hydrolase protein</fullName>
    </submittedName>
</protein>
<dbReference type="PRINTS" id="PR00412">
    <property type="entry name" value="EPOXHYDRLASE"/>
</dbReference>
<evidence type="ECO:0000313" key="5">
    <source>
        <dbReference type="Proteomes" id="UP000326565"/>
    </source>
</evidence>
<dbReference type="EMBL" id="ML732153">
    <property type="protein sequence ID" value="KAB8079107.1"/>
    <property type="molecule type" value="Genomic_DNA"/>
</dbReference>
<dbReference type="Pfam" id="PF00561">
    <property type="entry name" value="Abhydrolase_1"/>
    <property type="match status" value="1"/>
</dbReference>
<feature type="domain" description="AB hydrolase-1" evidence="3">
    <location>
        <begin position="35"/>
        <end position="145"/>
    </location>
</feature>
<dbReference type="PANTHER" id="PTHR43329">
    <property type="entry name" value="EPOXIDE HYDROLASE"/>
    <property type="match status" value="1"/>
</dbReference>